<proteinExistence type="predicted"/>
<dbReference type="SUPFAM" id="SSF56024">
    <property type="entry name" value="Phospholipase D/nuclease"/>
    <property type="match status" value="2"/>
</dbReference>
<protein>
    <recommendedName>
        <fullName evidence="1">PLD phosphodiesterase domain-containing protein</fullName>
    </recommendedName>
</protein>
<dbReference type="Pfam" id="PF13091">
    <property type="entry name" value="PLDc_2"/>
    <property type="match status" value="2"/>
</dbReference>
<comment type="caution">
    <text evidence="2">The sequence shown here is derived from an EMBL/GenBank/DDBJ whole genome shotgun (WGS) entry which is preliminary data.</text>
</comment>
<keyword evidence="3" id="KW-1185">Reference proteome</keyword>
<name>A0A1S8DAN8_9GAMM</name>
<evidence type="ECO:0000259" key="1">
    <source>
        <dbReference type="PROSITE" id="PS50035"/>
    </source>
</evidence>
<evidence type="ECO:0000313" key="3">
    <source>
        <dbReference type="Proteomes" id="UP000242847"/>
    </source>
</evidence>
<dbReference type="RefSeq" id="WP_083729266.1">
    <property type="nucleotide sequence ID" value="NZ_FOUD01000033.1"/>
</dbReference>
<dbReference type="CDD" id="cd09110">
    <property type="entry name" value="PLDc_CLS_1"/>
    <property type="match status" value="1"/>
</dbReference>
<accession>A0A1S8DAN8</accession>
<sequence>MQAPVYPWRGGNRFTLRVDGESFFPHMLSCFEQAQKSIDIELYLVESGRSTRQWIDALLAARERGVQVRCLLDGVGTDGLRASERKELEQGGVVLRFYNPPRLLSGSRLFHRDHRKLFVIDRRLVLVGGTGITDEFCQPDPQTGTARWHEQMLEVEGPVVEDWITLFEYEWERVEERARPGLAAVRRGQVPPLPEGKDGQGRVAYIGAREQKEVVASLLAAVKRSERRVWLATPYFLPSRRIRWALSRAARRGVDVRLLLCGMTIDHPPVRYAGQRYYTRLLKAGVKIYEYQPRFTHLKTALVDDWVSLGSCNFDHWTLHWNLEANQQAVDSELAAAVADSFENDFEQSHLWTLAEWKELPRSHRFKIRFWGQINRWVMWIFGIPR</sequence>
<dbReference type="AlphaFoldDB" id="A0A1S8DAN8"/>
<dbReference type="PANTHER" id="PTHR21248">
    <property type="entry name" value="CARDIOLIPIN SYNTHASE"/>
    <property type="match status" value="1"/>
</dbReference>
<dbReference type="STRING" id="254161.SAMN05216256_1338"/>
<dbReference type="PROSITE" id="PS50035">
    <property type="entry name" value="PLD"/>
    <property type="match status" value="1"/>
</dbReference>
<dbReference type="GO" id="GO:0016020">
    <property type="term" value="C:membrane"/>
    <property type="evidence" value="ECO:0007669"/>
    <property type="project" value="TreeGrafter"/>
</dbReference>
<dbReference type="InterPro" id="IPR025202">
    <property type="entry name" value="PLD-like_dom"/>
</dbReference>
<dbReference type="GO" id="GO:0008808">
    <property type="term" value="F:cardiolipin synthase activity"/>
    <property type="evidence" value="ECO:0007669"/>
    <property type="project" value="TreeGrafter"/>
</dbReference>
<dbReference type="InterPro" id="IPR001736">
    <property type="entry name" value="PLipase_D/transphosphatidylase"/>
</dbReference>
<dbReference type="OrthoDB" id="9762009at2"/>
<organism evidence="2 3">
    <name type="scientific">Halopseudomonas pachastrellae</name>
    <dbReference type="NCBI Taxonomy" id="254161"/>
    <lineage>
        <taxon>Bacteria</taxon>
        <taxon>Pseudomonadati</taxon>
        <taxon>Pseudomonadota</taxon>
        <taxon>Gammaproteobacteria</taxon>
        <taxon>Pseudomonadales</taxon>
        <taxon>Pseudomonadaceae</taxon>
        <taxon>Halopseudomonas</taxon>
    </lineage>
</organism>
<dbReference type="GO" id="GO:0032049">
    <property type="term" value="P:cardiolipin biosynthetic process"/>
    <property type="evidence" value="ECO:0007669"/>
    <property type="project" value="UniProtKB-ARBA"/>
</dbReference>
<dbReference type="EMBL" id="MUBC01000067">
    <property type="protein sequence ID" value="ONM42498.1"/>
    <property type="molecule type" value="Genomic_DNA"/>
</dbReference>
<dbReference type="Gene3D" id="3.30.870.10">
    <property type="entry name" value="Endonuclease Chain A"/>
    <property type="match status" value="2"/>
</dbReference>
<gene>
    <name evidence="2" type="ORF">BXT89_17665</name>
</gene>
<evidence type="ECO:0000313" key="2">
    <source>
        <dbReference type="EMBL" id="ONM42498.1"/>
    </source>
</evidence>
<reference evidence="2 3" key="1">
    <citation type="submission" date="2017-01" db="EMBL/GenBank/DDBJ databases">
        <title>Draft genome sequence of Pseudomonas pachastrellae type strain CCUG 46540T from a deep sea.</title>
        <authorList>
            <person name="Gomila M."/>
            <person name="Mulet M."/>
            <person name="Lalucat J."/>
            <person name="Garcia-Valdes E."/>
        </authorList>
    </citation>
    <scope>NUCLEOTIDE SEQUENCE [LARGE SCALE GENOMIC DNA]</scope>
    <source>
        <strain evidence="2 3">CCUG 46540</strain>
    </source>
</reference>
<dbReference type="CDD" id="cd09159">
    <property type="entry name" value="PLDc_ybhO_like_2"/>
    <property type="match status" value="1"/>
</dbReference>
<feature type="domain" description="PLD phosphodiesterase" evidence="1">
    <location>
        <begin position="109"/>
        <end position="136"/>
    </location>
</feature>
<dbReference type="PANTHER" id="PTHR21248:SF23">
    <property type="entry name" value="CARDIOLIPIN SYNTHASE B"/>
    <property type="match status" value="1"/>
</dbReference>
<dbReference type="Proteomes" id="UP000242847">
    <property type="component" value="Unassembled WGS sequence"/>
</dbReference>